<proteinExistence type="predicted"/>
<dbReference type="Proteomes" id="UP000406256">
    <property type="component" value="Unassembled WGS sequence"/>
</dbReference>
<dbReference type="AlphaFoldDB" id="A0A5E4RSH1"/>
<organism evidence="2 3">
    <name type="scientific">Pandoraea anhela</name>
    <dbReference type="NCBI Taxonomy" id="2508295"/>
    <lineage>
        <taxon>Bacteria</taxon>
        <taxon>Pseudomonadati</taxon>
        <taxon>Pseudomonadota</taxon>
        <taxon>Betaproteobacteria</taxon>
        <taxon>Burkholderiales</taxon>
        <taxon>Burkholderiaceae</taxon>
        <taxon>Pandoraea</taxon>
    </lineage>
</organism>
<sequence length="91" mass="9255">MRISGNHPSSTHHSAPPEPHGPSGSHHGPSGAHGGKPNDSGMDIPPLGGKSGGGNSEVSQALDQMMIQLGQQMLSSGKKWAAQLKAENNDG</sequence>
<feature type="region of interest" description="Disordered" evidence="1">
    <location>
        <begin position="1"/>
        <end position="64"/>
    </location>
</feature>
<keyword evidence="3" id="KW-1185">Reference proteome</keyword>
<reference evidence="2 3" key="1">
    <citation type="submission" date="2019-08" db="EMBL/GenBank/DDBJ databases">
        <authorList>
            <person name="Peeters C."/>
        </authorList>
    </citation>
    <scope>NUCLEOTIDE SEQUENCE [LARGE SCALE GENOMIC DNA]</scope>
    <source>
        <strain evidence="2 3">LMG 31108</strain>
    </source>
</reference>
<accession>A0A5E4RSH1</accession>
<gene>
    <name evidence="2" type="ORF">PAN31108_00379</name>
</gene>
<name>A0A5E4RSH1_9BURK</name>
<evidence type="ECO:0000256" key="1">
    <source>
        <dbReference type="SAM" id="MobiDB-lite"/>
    </source>
</evidence>
<feature type="compositionally biased region" description="Polar residues" evidence="1">
    <location>
        <begin position="1"/>
        <end position="11"/>
    </location>
</feature>
<feature type="compositionally biased region" description="Low complexity" evidence="1">
    <location>
        <begin position="21"/>
        <end position="30"/>
    </location>
</feature>
<dbReference type="EMBL" id="CABPSB010000001">
    <property type="protein sequence ID" value="VVD66380.1"/>
    <property type="molecule type" value="Genomic_DNA"/>
</dbReference>
<protein>
    <submittedName>
        <fullName evidence="2">Uncharacterized protein</fullName>
    </submittedName>
</protein>
<evidence type="ECO:0000313" key="3">
    <source>
        <dbReference type="Proteomes" id="UP000406256"/>
    </source>
</evidence>
<evidence type="ECO:0000313" key="2">
    <source>
        <dbReference type="EMBL" id="VVD66380.1"/>
    </source>
</evidence>
<dbReference type="RefSeq" id="WP_150667196.1">
    <property type="nucleotide sequence ID" value="NZ_CABPSB010000001.1"/>
</dbReference>